<organism evidence="1">
    <name type="scientific">bioreactor metagenome</name>
    <dbReference type="NCBI Taxonomy" id="1076179"/>
    <lineage>
        <taxon>unclassified sequences</taxon>
        <taxon>metagenomes</taxon>
        <taxon>ecological metagenomes</taxon>
    </lineage>
</organism>
<gene>
    <name evidence="1" type="ORF">SDC9_79641</name>
</gene>
<dbReference type="EMBL" id="VSSQ01006546">
    <property type="protein sequence ID" value="MPM33074.1"/>
    <property type="molecule type" value="Genomic_DNA"/>
</dbReference>
<name>A0A644Z4P9_9ZZZZ</name>
<evidence type="ECO:0000313" key="1">
    <source>
        <dbReference type="EMBL" id="MPM33074.1"/>
    </source>
</evidence>
<dbReference type="AlphaFoldDB" id="A0A644Z4P9"/>
<sequence length="125" mass="13243">MDGGGEGGGQVRVHTFDDVVGNEHRAQNPAALQPCGKGKKIRAFKGFQRPLVHGNAGVGVLIVPVAGEVLENTAHGVGCHGLRHRGHIVPGLDCVLPKRAVIDEVPGVIGHIRHRGQIHVEAQRF</sequence>
<reference evidence="1" key="1">
    <citation type="submission" date="2019-08" db="EMBL/GenBank/DDBJ databases">
        <authorList>
            <person name="Kucharzyk K."/>
            <person name="Murdoch R.W."/>
            <person name="Higgins S."/>
            <person name="Loffler F."/>
        </authorList>
    </citation>
    <scope>NUCLEOTIDE SEQUENCE</scope>
</reference>
<protein>
    <submittedName>
        <fullName evidence="1">Uncharacterized protein</fullName>
    </submittedName>
</protein>
<accession>A0A644Z4P9</accession>
<proteinExistence type="predicted"/>
<comment type="caution">
    <text evidence="1">The sequence shown here is derived from an EMBL/GenBank/DDBJ whole genome shotgun (WGS) entry which is preliminary data.</text>
</comment>